<organism evidence="1 2">
    <name type="scientific">Streptomyces globisporus C-1027</name>
    <dbReference type="NCBI Taxonomy" id="1172567"/>
    <lineage>
        <taxon>Bacteria</taxon>
        <taxon>Bacillati</taxon>
        <taxon>Actinomycetota</taxon>
        <taxon>Actinomycetes</taxon>
        <taxon>Kitasatosporales</taxon>
        <taxon>Streptomycetaceae</taxon>
        <taxon>Streptomyces</taxon>
    </lineage>
</organism>
<gene>
    <name evidence="1" type="ORF">WQO_17690</name>
</gene>
<evidence type="ECO:0000313" key="1">
    <source>
        <dbReference type="EMBL" id="ALU94998.1"/>
    </source>
</evidence>
<dbReference type="EMBL" id="CP013738">
    <property type="protein sequence ID" value="ALU94998.1"/>
    <property type="molecule type" value="Genomic_DNA"/>
</dbReference>
<name>A0A0U3KQ84_STRGL</name>
<protein>
    <submittedName>
        <fullName evidence="1">Uncharacterized protein</fullName>
    </submittedName>
</protein>
<accession>A0A0U3KQ84</accession>
<sequence>MKGFEYYRQAVQEMRSALAALEPYFIPEWQDDLWQTVDAEYATLLTQLKNSRKKTLFFYWGSDRRLMR</sequence>
<reference evidence="1 2" key="1">
    <citation type="journal article" date="2012" name="J. Bacteriol.">
        <title>Draft genome sequence of Streptomyces globisporus C-1027, which produces an antitumor antibiotic consisting of a nine-membered enediyne with a chromoprotein.</title>
        <authorList>
            <person name="Wang L."/>
            <person name="Wang S."/>
            <person name="He Q."/>
            <person name="Yu T."/>
            <person name="Li Q."/>
            <person name="Hong B."/>
        </authorList>
    </citation>
    <scope>NUCLEOTIDE SEQUENCE [LARGE SCALE GENOMIC DNA]</scope>
    <source>
        <strain evidence="1 2">C-1027</strain>
    </source>
</reference>
<evidence type="ECO:0000313" key="2">
    <source>
        <dbReference type="Proteomes" id="UP000064183"/>
    </source>
</evidence>
<dbReference type="AlphaFoldDB" id="A0A0U3KQ84"/>
<dbReference type="Proteomes" id="UP000064183">
    <property type="component" value="Chromosome"/>
</dbReference>
<dbReference type="KEGG" id="sgb:WQO_17690"/>
<proteinExistence type="predicted"/>